<evidence type="ECO:0000313" key="3">
    <source>
        <dbReference type="Proteomes" id="UP000594261"/>
    </source>
</evidence>
<organism evidence="2 3">
    <name type="scientific">Quercus lobata</name>
    <name type="common">Valley oak</name>
    <dbReference type="NCBI Taxonomy" id="97700"/>
    <lineage>
        <taxon>Eukaryota</taxon>
        <taxon>Viridiplantae</taxon>
        <taxon>Streptophyta</taxon>
        <taxon>Embryophyta</taxon>
        <taxon>Tracheophyta</taxon>
        <taxon>Spermatophyta</taxon>
        <taxon>Magnoliopsida</taxon>
        <taxon>eudicotyledons</taxon>
        <taxon>Gunneridae</taxon>
        <taxon>Pentapetalae</taxon>
        <taxon>rosids</taxon>
        <taxon>fabids</taxon>
        <taxon>Fagales</taxon>
        <taxon>Fagaceae</taxon>
        <taxon>Quercus</taxon>
    </lineage>
</organism>
<keyword evidence="3" id="KW-1185">Reference proteome</keyword>
<dbReference type="InterPro" id="IPR052799">
    <property type="entry name" value="Rho_GAP_Regulators"/>
</dbReference>
<dbReference type="Gramene" id="QL04p047329:mrna">
    <property type="protein sequence ID" value="QL04p047329:mrna"/>
    <property type="gene ID" value="QL04p047329"/>
</dbReference>
<dbReference type="Pfam" id="PF14389">
    <property type="entry name" value="Lzipper-MIP1"/>
    <property type="match status" value="1"/>
</dbReference>
<dbReference type="AlphaFoldDB" id="A0A7N2LFP3"/>
<feature type="domain" description="Ternary complex factor MIP1 leucine-zipper" evidence="1">
    <location>
        <begin position="96"/>
        <end position="156"/>
    </location>
</feature>
<evidence type="ECO:0000259" key="1">
    <source>
        <dbReference type="Pfam" id="PF14389"/>
    </source>
</evidence>
<dbReference type="PANTHER" id="PTHR46265">
    <property type="entry name" value="RHO GTPASE-ACTIVATING PROTEIN 7"/>
    <property type="match status" value="1"/>
</dbReference>
<evidence type="ECO:0000313" key="2">
    <source>
        <dbReference type="EnsemblPlants" id="QL04p047329:mrna"/>
    </source>
</evidence>
<name>A0A7N2LFP3_QUELO</name>
<protein>
    <recommendedName>
        <fullName evidence="1">Ternary complex factor MIP1 leucine-zipper domain-containing protein</fullName>
    </recommendedName>
</protein>
<accession>A0A7N2LFP3</accession>
<dbReference type="EMBL" id="LRBV02000004">
    <property type="status" value="NOT_ANNOTATED_CDS"/>
    <property type="molecule type" value="Genomic_DNA"/>
</dbReference>
<dbReference type="InParanoid" id="A0A7N2LFP3"/>
<dbReference type="InterPro" id="IPR025757">
    <property type="entry name" value="MIP1_Leuzipper"/>
</dbReference>
<dbReference type="EnsemblPlants" id="QL04p047329:mrna">
    <property type="protein sequence ID" value="QL04p047329:mrna"/>
    <property type="gene ID" value="QL04p047329"/>
</dbReference>
<dbReference type="Gene3D" id="2.60.300.12">
    <property type="entry name" value="HesB-like domain"/>
    <property type="match status" value="1"/>
</dbReference>
<dbReference type="Proteomes" id="UP000594261">
    <property type="component" value="Chromosome 4"/>
</dbReference>
<dbReference type="SUPFAM" id="SSF89360">
    <property type="entry name" value="HesB-like domain"/>
    <property type="match status" value="1"/>
</dbReference>
<dbReference type="InterPro" id="IPR035903">
    <property type="entry name" value="HesB-like_dom_sf"/>
</dbReference>
<reference evidence="2" key="2">
    <citation type="submission" date="2021-01" db="UniProtKB">
        <authorList>
            <consortium name="EnsemblPlants"/>
        </authorList>
    </citation>
    <scope>IDENTIFICATION</scope>
</reference>
<reference evidence="2 3" key="1">
    <citation type="journal article" date="2016" name="G3 (Bethesda)">
        <title>First Draft Assembly and Annotation of the Genome of a California Endemic Oak Quercus lobata Nee (Fagaceae).</title>
        <authorList>
            <person name="Sork V.L."/>
            <person name="Fitz-Gibbon S.T."/>
            <person name="Puiu D."/>
            <person name="Crepeau M."/>
            <person name="Gugger P.F."/>
            <person name="Sherman R."/>
            <person name="Stevens K."/>
            <person name="Langley C.H."/>
            <person name="Pellegrini M."/>
            <person name="Salzberg S.L."/>
        </authorList>
    </citation>
    <scope>NUCLEOTIDE SEQUENCE [LARGE SCALE GENOMIC DNA]</scope>
    <source>
        <strain evidence="2 3">cv. SW786</strain>
    </source>
</reference>
<dbReference type="PANTHER" id="PTHR46265:SF2">
    <property type="entry name" value="RHO GTPASE-ACTIVATING PROTEIN 7"/>
    <property type="match status" value="1"/>
</dbReference>
<proteinExistence type="predicted"/>
<sequence length="194" mass="21401">MCQIGSSPGFEDGAFECAKLVRPAASFYHAVDDCLYFVDSEYFVELILNFILRINMIDEKGKFDELVEDKGVKILIDPKALLHVIGTKMDFVDDKLRLQKQLQAERDLRAALEVGLSMSSGQFSSSRGMDSKTRAKLEEISLAEADVARLKQKVAEQVTTTKYTITSKRGVGTIGSSCKSVPRASSCKSVEGFV</sequence>